<dbReference type="Gene3D" id="3.20.20.330">
    <property type="entry name" value="Homocysteine-binding-like domain"/>
    <property type="match status" value="1"/>
</dbReference>
<dbReference type="InterPro" id="IPR036589">
    <property type="entry name" value="HCY_dom_sf"/>
</dbReference>
<dbReference type="SUPFAM" id="SSF82282">
    <property type="entry name" value="Homocysteine S-methyltransferase"/>
    <property type="match status" value="1"/>
</dbReference>
<dbReference type="PANTHER" id="PTHR46120">
    <property type="entry name" value="BETAINE--HOMOCYSTEINE S-METHYLTRANSFERASE 1"/>
    <property type="match status" value="1"/>
</dbReference>
<comment type="pathway">
    <text evidence="1">Amino-acid biosynthesis; L-methionine biosynthesis via de novo pathway.</text>
</comment>
<organism evidence="3 4">
    <name type="scientific">Balaenoptera physalus</name>
    <name type="common">Fin whale</name>
    <name type="synonym">Balaena physalus</name>
    <dbReference type="NCBI Taxonomy" id="9770"/>
    <lineage>
        <taxon>Eukaryota</taxon>
        <taxon>Metazoa</taxon>
        <taxon>Chordata</taxon>
        <taxon>Craniata</taxon>
        <taxon>Vertebrata</taxon>
        <taxon>Euteleostomi</taxon>
        <taxon>Mammalia</taxon>
        <taxon>Eutheria</taxon>
        <taxon>Laurasiatheria</taxon>
        <taxon>Artiodactyla</taxon>
        <taxon>Whippomorpha</taxon>
        <taxon>Cetacea</taxon>
        <taxon>Mysticeti</taxon>
        <taxon>Balaenopteridae</taxon>
        <taxon>Balaenoptera</taxon>
    </lineage>
</organism>
<name>A0A643ATW3_BALPH</name>
<reference evidence="3 4" key="1">
    <citation type="journal article" date="2019" name="PLoS ONE">
        <title>Genomic analyses reveal an absence of contemporary introgressive admixture between fin whales and blue whales, despite known hybrids.</title>
        <authorList>
            <person name="Westbury M.V."/>
            <person name="Petersen B."/>
            <person name="Lorenzen E.D."/>
        </authorList>
    </citation>
    <scope>NUCLEOTIDE SEQUENCE [LARGE SCALE GENOMIC DNA]</scope>
    <source>
        <strain evidence="3">FinWhale-01</strain>
    </source>
</reference>
<dbReference type="GO" id="GO:0005829">
    <property type="term" value="C:cytosol"/>
    <property type="evidence" value="ECO:0007669"/>
    <property type="project" value="TreeGrafter"/>
</dbReference>
<evidence type="ECO:0000256" key="1">
    <source>
        <dbReference type="ARBA" id="ARBA00034478"/>
    </source>
</evidence>
<dbReference type="GO" id="GO:0061627">
    <property type="term" value="F:S-methylmethionine-homocysteine S-methyltransferase activity"/>
    <property type="evidence" value="ECO:0007669"/>
    <property type="project" value="TreeGrafter"/>
</dbReference>
<dbReference type="EMBL" id="SGJD01046760">
    <property type="protein sequence ID" value="KAB0337792.1"/>
    <property type="molecule type" value="Genomic_DNA"/>
</dbReference>
<dbReference type="PANTHER" id="PTHR46120:SF3">
    <property type="entry name" value="S-METHYLMETHIONINE--HOMOCYSTEINE S-METHYLTRANSFERASE BHMT2"/>
    <property type="match status" value="1"/>
</dbReference>
<gene>
    <name evidence="3" type="ORF">E2I00_002213</name>
</gene>
<accession>A0A643ATW3</accession>
<proteinExistence type="predicted"/>
<feature type="non-terminal residue" evidence="3">
    <location>
        <position position="1"/>
    </location>
</feature>
<dbReference type="Proteomes" id="UP000437017">
    <property type="component" value="Unassembled WGS sequence"/>
</dbReference>
<evidence type="ECO:0000313" key="4">
    <source>
        <dbReference type="Proteomes" id="UP000437017"/>
    </source>
</evidence>
<protein>
    <submittedName>
        <fullName evidence="3">Uncharacterized protein</fullName>
    </submittedName>
</protein>
<feature type="region of interest" description="Disordered" evidence="2">
    <location>
        <begin position="1"/>
        <end position="29"/>
    </location>
</feature>
<sequence>RPQQPQRDGPGAKKGILEPLDSGEGMLGDGSFHITLEKRGYMKEGQALDSRSRSRTSKCSSEDNMESQWEAVNAAACDLTREAADRGDALGAGGICQTSLKNVNFWIADYFEHTEEAVWAVEVFKESGKPVAATVCIGPERDMHGVTPGECAGSW</sequence>
<evidence type="ECO:0000313" key="3">
    <source>
        <dbReference type="EMBL" id="KAB0337792.1"/>
    </source>
</evidence>
<comment type="caution">
    <text evidence="3">The sequence shown here is derived from an EMBL/GenBank/DDBJ whole genome shotgun (WGS) entry which is preliminary data.</text>
</comment>
<dbReference type="GO" id="GO:0071267">
    <property type="term" value="P:L-methionine salvage"/>
    <property type="evidence" value="ECO:0007669"/>
    <property type="project" value="TreeGrafter"/>
</dbReference>
<dbReference type="AlphaFoldDB" id="A0A643ATW3"/>
<dbReference type="OrthoDB" id="261426at2759"/>
<feature type="region of interest" description="Disordered" evidence="2">
    <location>
        <begin position="43"/>
        <end position="64"/>
    </location>
</feature>
<evidence type="ECO:0000256" key="2">
    <source>
        <dbReference type="SAM" id="MobiDB-lite"/>
    </source>
</evidence>
<keyword evidence="4" id="KW-1185">Reference proteome</keyword>
<dbReference type="InterPro" id="IPR051524">
    <property type="entry name" value="BHMT"/>
</dbReference>